<evidence type="ECO:0000256" key="10">
    <source>
        <dbReference type="ARBA" id="ARBA00022989"/>
    </source>
</evidence>
<evidence type="ECO:0000313" key="15">
    <source>
        <dbReference type="Proteomes" id="UP000422736"/>
    </source>
</evidence>
<reference evidence="14 15" key="2">
    <citation type="submission" date="2019-11" db="EMBL/GenBank/DDBJ databases">
        <authorList>
            <person name="Lu H."/>
        </authorList>
    </citation>
    <scope>NUCLEOTIDE SEQUENCE [LARGE SCALE GENOMIC DNA]</scope>
    <source>
        <strain evidence="14 15">FIM1</strain>
    </source>
</reference>
<keyword evidence="8" id="KW-0862">Zinc</keyword>
<dbReference type="Pfam" id="PF04757">
    <property type="entry name" value="Pex2_Pex12"/>
    <property type="match status" value="1"/>
</dbReference>
<keyword evidence="10" id="KW-1133">Transmembrane helix</keyword>
<dbReference type="InterPro" id="IPR006845">
    <property type="entry name" value="Pex_N"/>
</dbReference>
<evidence type="ECO:0000256" key="1">
    <source>
        <dbReference type="ARBA" id="ARBA00004585"/>
    </source>
</evidence>
<comment type="pathway">
    <text evidence="2">Protein modification; protein ubiquitination.</text>
</comment>
<keyword evidence="7" id="KW-0863">Zinc-finger</keyword>
<evidence type="ECO:0000256" key="11">
    <source>
        <dbReference type="ARBA" id="ARBA00023136"/>
    </source>
</evidence>
<evidence type="ECO:0000256" key="8">
    <source>
        <dbReference type="ARBA" id="ARBA00022833"/>
    </source>
</evidence>
<evidence type="ECO:0000313" key="14">
    <source>
        <dbReference type="EMBL" id="QGN17583.1"/>
    </source>
</evidence>
<gene>
    <name evidence="14" type="primary">PEX2</name>
    <name evidence="14" type="ORF">FIM1_4790</name>
</gene>
<comment type="subcellular location">
    <subcellularLocation>
        <location evidence="1">Peroxisome membrane</location>
        <topology evidence="1">Multi-pass membrane protein</topology>
    </subcellularLocation>
</comment>
<evidence type="ECO:0000256" key="12">
    <source>
        <dbReference type="ARBA" id="ARBA00023140"/>
    </source>
</evidence>
<keyword evidence="15" id="KW-1185">Reference proteome</keyword>
<keyword evidence="5" id="KW-0812">Transmembrane</keyword>
<dbReference type="Proteomes" id="UP000422736">
    <property type="component" value="Chromosome 8"/>
</dbReference>
<keyword evidence="9" id="KW-0653">Protein transport</keyword>
<sequence length="234" mass="24959">MSRVSQLDGASLDAQLAQALQTELPVPCPSLVIETLVFVLGTRRWHQDSVGTYGSVLTGVGYRCSRWRLFAATVLLRQLLRQVRFGRTDVVYEVLDLVHLLGFLASGRGGPSLLHRVLGISAVFDPGFDYAALSSSSTSSSSSEVQMLWNAAVEMIAGMSYRPIRRVQAANASGSKSSSTSSSSGICPACGETATNAQNAGCCSAKYCYICALELEHSRCLACNAKNITFVCTG</sequence>
<accession>A0ABX6EZA3</accession>
<protein>
    <submittedName>
        <fullName evidence="14">Peroxisomal biogenesis factor 2</fullName>
    </submittedName>
</protein>
<evidence type="ECO:0000256" key="7">
    <source>
        <dbReference type="ARBA" id="ARBA00022771"/>
    </source>
</evidence>
<keyword evidence="12" id="KW-0576">Peroxisome</keyword>
<feature type="domain" description="Pex N-terminal" evidence="13">
    <location>
        <begin position="67"/>
        <end position="160"/>
    </location>
</feature>
<dbReference type="EMBL" id="CP015060">
    <property type="protein sequence ID" value="QGN17583.1"/>
    <property type="molecule type" value="Genomic_DNA"/>
</dbReference>
<organism evidence="14 15">
    <name type="scientific">Kluyveromyces marxianus</name>
    <name type="common">Yeast</name>
    <name type="synonym">Candida kefyr</name>
    <dbReference type="NCBI Taxonomy" id="4911"/>
    <lineage>
        <taxon>Eukaryota</taxon>
        <taxon>Fungi</taxon>
        <taxon>Dikarya</taxon>
        <taxon>Ascomycota</taxon>
        <taxon>Saccharomycotina</taxon>
        <taxon>Saccharomycetes</taxon>
        <taxon>Saccharomycetales</taxon>
        <taxon>Saccharomycetaceae</taxon>
        <taxon>Kluyveromyces</taxon>
    </lineage>
</organism>
<name>A0ABX6EZA3_KLUMA</name>
<evidence type="ECO:0000256" key="2">
    <source>
        <dbReference type="ARBA" id="ARBA00004906"/>
    </source>
</evidence>
<keyword evidence="6" id="KW-0479">Metal-binding</keyword>
<evidence type="ECO:0000256" key="9">
    <source>
        <dbReference type="ARBA" id="ARBA00022927"/>
    </source>
</evidence>
<evidence type="ECO:0000256" key="3">
    <source>
        <dbReference type="ARBA" id="ARBA00008704"/>
    </source>
</evidence>
<evidence type="ECO:0000259" key="13">
    <source>
        <dbReference type="Pfam" id="PF04757"/>
    </source>
</evidence>
<proteinExistence type="inferred from homology"/>
<keyword evidence="11" id="KW-0472">Membrane</keyword>
<reference evidence="14 15" key="1">
    <citation type="submission" date="2016-03" db="EMBL/GenBank/DDBJ databases">
        <title>How can Kluyveromyces marxianus grow so fast - potential evolutionary course in Saccharomyces Complex revealed by comparative genomics.</title>
        <authorList>
            <person name="Mo W."/>
            <person name="Lu W."/>
            <person name="Yang X."/>
            <person name="Qi J."/>
            <person name="Lv H."/>
        </authorList>
    </citation>
    <scope>NUCLEOTIDE SEQUENCE [LARGE SCALE GENOMIC DNA]</scope>
    <source>
        <strain evidence="14 15">FIM1</strain>
    </source>
</reference>
<evidence type="ECO:0000256" key="4">
    <source>
        <dbReference type="ARBA" id="ARBA00022448"/>
    </source>
</evidence>
<keyword evidence="4" id="KW-0813">Transport</keyword>
<comment type="similarity">
    <text evidence="3">Belongs to the pex2/pex10/pex12 family.</text>
</comment>
<evidence type="ECO:0000256" key="5">
    <source>
        <dbReference type="ARBA" id="ARBA00022692"/>
    </source>
</evidence>
<evidence type="ECO:0000256" key="6">
    <source>
        <dbReference type="ARBA" id="ARBA00022723"/>
    </source>
</evidence>